<evidence type="ECO:0000256" key="2">
    <source>
        <dbReference type="PROSITE-ProRule" id="PRU00124"/>
    </source>
</evidence>
<gene>
    <name evidence="5" type="primary">Ldlrad2</name>
    <name evidence="5" type="ORF">GTO96_0018988</name>
</gene>
<comment type="caution">
    <text evidence="2">Lacks conserved residue(s) required for the propagation of feature annotation.</text>
</comment>
<dbReference type="InterPro" id="IPR036055">
    <property type="entry name" value="LDL_receptor-like_sf"/>
</dbReference>
<organism evidence="5 6">
    <name type="scientific">Polypterus senegalus</name>
    <name type="common">Senegal bichir</name>
    <dbReference type="NCBI Taxonomy" id="55291"/>
    <lineage>
        <taxon>Eukaryota</taxon>
        <taxon>Metazoa</taxon>
        <taxon>Chordata</taxon>
        <taxon>Craniata</taxon>
        <taxon>Vertebrata</taxon>
        <taxon>Euteleostomi</taxon>
        <taxon>Actinopterygii</taxon>
        <taxon>Polypteriformes</taxon>
        <taxon>Polypteridae</taxon>
        <taxon>Polypterus</taxon>
    </lineage>
</organism>
<dbReference type="AlphaFoldDB" id="A0A8X7X027"/>
<dbReference type="Pfam" id="PF00057">
    <property type="entry name" value="Ldl_recept_a"/>
    <property type="match status" value="1"/>
</dbReference>
<dbReference type="Proteomes" id="UP000886611">
    <property type="component" value="Unassembled WGS sequence"/>
</dbReference>
<dbReference type="CDD" id="cd00112">
    <property type="entry name" value="LDLa"/>
    <property type="match status" value="1"/>
</dbReference>
<feature type="non-terminal residue" evidence="5">
    <location>
        <position position="307"/>
    </location>
</feature>
<dbReference type="SMART" id="SM00042">
    <property type="entry name" value="CUB"/>
    <property type="match status" value="1"/>
</dbReference>
<feature type="region of interest" description="Disordered" evidence="3">
    <location>
        <begin position="168"/>
        <end position="192"/>
    </location>
</feature>
<evidence type="ECO:0000313" key="5">
    <source>
        <dbReference type="EMBL" id="KAG2459275.1"/>
    </source>
</evidence>
<dbReference type="CDD" id="cd00041">
    <property type="entry name" value="CUB"/>
    <property type="match status" value="1"/>
</dbReference>
<keyword evidence="1" id="KW-1015">Disulfide bond</keyword>
<evidence type="ECO:0000259" key="4">
    <source>
        <dbReference type="PROSITE" id="PS01180"/>
    </source>
</evidence>
<dbReference type="InterPro" id="IPR035914">
    <property type="entry name" value="Sperma_CUB_dom_sf"/>
</dbReference>
<dbReference type="InterPro" id="IPR002172">
    <property type="entry name" value="LDrepeatLR_classA_rpt"/>
</dbReference>
<dbReference type="PANTHER" id="PTHR24652">
    <property type="entry name" value="LOW-DENSITY LIPOPROTEIN RECEPTOR CLASS A DOMAIN-CONTAINING PROTEIN 2"/>
    <property type="match status" value="1"/>
</dbReference>
<proteinExistence type="predicted"/>
<dbReference type="InterPro" id="IPR000859">
    <property type="entry name" value="CUB_dom"/>
</dbReference>
<dbReference type="PROSITE" id="PS01180">
    <property type="entry name" value="CUB"/>
    <property type="match status" value="1"/>
</dbReference>
<dbReference type="SUPFAM" id="SSF49854">
    <property type="entry name" value="Spermadhesin, CUB domain"/>
    <property type="match status" value="1"/>
</dbReference>
<dbReference type="Gene3D" id="4.10.400.10">
    <property type="entry name" value="Low-density Lipoprotein Receptor"/>
    <property type="match status" value="1"/>
</dbReference>
<evidence type="ECO:0000256" key="1">
    <source>
        <dbReference type="ARBA" id="ARBA00023157"/>
    </source>
</evidence>
<evidence type="ECO:0000256" key="3">
    <source>
        <dbReference type="SAM" id="MobiDB-lite"/>
    </source>
</evidence>
<dbReference type="SUPFAM" id="SSF57424">
    <property type="entry name" value="LDL receptor-like module"/>
    <property type="match status" value="1"/>
</dbReference>
<dbReference type="PANTHER" id="PTHR24652:SF67">
    <property type="entry name" value="LOW-DENSITY LIPOPROTEIN RECEPTOR CLASS A DOMAIN-CONTAINING PROTEIN 2"/>
    <property type="match status" value="1"/>
</dbReference>
<dbReference type="Gene3D" id="2.60.120.290">
    <property type="entry name" value="Spermadhesin, CUB domain"/>
    <property type="match status" value="1"/>
</dbReference>
<protein>
    <submittedName>
        <fullName evidence="5">LRAD2 protein</fullName>
    </submittedName>
</protein>
<evidence type="ECO:0000313" key="6">
    <source>
        <dbReference type="Proteomes" id="UP000886611"/>
    </source>
</evidence>
<feature type="non-terminal residue" evidence="5">
    <location>
        <position position="1"/>
    </location>
</feature>
<sequence length="307" mass="34075">MGHGVCFLSPVGCQGELTKNLEIYIFFHQGCTSKSQGRKPTVLPGYLTKEDMAFDLEKEYFRVMDYKRTLGIPASRAGVGRECDRAAGSGGLVIVIDYLNLVDFCGQTIQKDGMIVNSHRESRKYYFIAANTDCSLTMQALSSKDKVQFHFRFFLVYSLLRISSPNHPSTLSPLQPPTNSPLSADPRKPADPCTSGSYVQFYDGKDRNALPIGLPLCGKSIPRPILSTGNYLTLRLVTRGQQPRVDFVGDFTSFRLGFNQSECSWEPYFQCWNGKCIPSTLVCDNKELDNCGDGSDESPLPPARCQG</sequence>
<dbReference type="SMART" id="SM00192">
    <property type="entry name" value="LDLa"/>
    <property type="match status" value="1"/>
</dbReference>
<dbReference type="EMBL" id="JAATIS010005477">
    <property type="protein sequence ID" value="KAG2459275.1"/>
    <property type="molecule type" value="Genomic_DNA"/>
</dbReference>
<dbReference type="PROSITE" id="PS50068">
    <property type="entry name" value="LDLRA_2"/>
    <property type="match status" value="1"/>
</dbReference>
<dbReference type="InterPro" id="IPR042333">
    <property type="entry name" value="LRAD2/Mig-13-like"/>
</dbReference>
<keyword evidence="6" id="KW-1185">Reference proteome</keyword>
<accession>A0A8X7X027</accession>
<reference evidence="5 6" key="1">
    <citation type="journal article" date="2021" name="Cell">
        <title>Tracing the genetic footprints of vertebrate landing in non-teleost ray-finned fishes.</title>
        <authorList>
            <person name="Bi X."/>
            <person name="Wang K."/>
            <person name="Yang L."/>
            <person name="Pan H."/>
            <person name="Jiang H."/>
            <person name="Wei Q."/>
            <person name="Fang M."/>
            <person name="Yu H."/>
            <person name="Zhu C."/>
            <person name="Cai Y."/>
            <person name="He Y."/>
            <person name="Gan X."/>
            <person name="Zeng H."/>
            <person name="Yu D."/>
            <person name="Zhu Y."/>
            <person name="Jiang H."/>
            <person name="Qiu Q."/>
            <person name="Yang H."/>
            <person name="Zhang Y.E."/>
            <person name="Wang W."/>
            <person name="Zhu M."/>
            <person name="He S."/>
            <person name="Zhang G."/>
        </authorList>
    </citation>
    <scope>NUCLEOTIDE SEQUENCE [LARGE SCALE GENOMIC DNA]</scope>
    <source>
        <strain evidence="5">Bchr_013</strain>
    </source>
</reference>
<comment type="caution">
    <text evidence="5">The sequence shown here is derived from an EMBL/GenBank/DDBJ whole genome shotgun (WGS) entry which is preliminary data.</text>
</comment>
<feature type="domain" description="CUB" evidence="4">
    <location>
        <begin position="105"/>
        <end position="254"/>
    </location>
</feature>
<name>A0A8X7X027_POLSE</name>